<evidence type="ECO:0000256" key="1">
    <source>
        <dbReference type="ARBA" id="ARBA00006056"/>
    </source>
</evidence>
<dbReference type="RefSeq" id="WP_330386685.1">
    <property type="nucleotide sequence ID" value="NZ_FODF01000007.1"/>
</dbReference>
<keyword evidence="4" id="KW-1185">Reference proteome</keyword>
<proteinExistence type="inferred from homology"/>
<dbReference type="PANTHER" id="PTHR11091">
    <property type="entry name" value="OXIDOREDUCTASE-RELATED"/>
    <property type="match status" value="1"/>
</dbReference>
<reference evidence="3 4" key="1">
    <citation type="submission" date="2016-10" db="EMBL/GenBank/DDBJ databases">
        <authorList>
            <person name="de Groot N.N."/>
        </authorList>
    </citation>
    <scope>NUCLEOTIDE SEQUENCE [LARGE SCALE GENOMIC DNA]</scope>
    <source>
        <strain evidence="3 4">Calf135</strain>
    </source>
</reference>
<gene>
    <name evidence="3" type="ORF">SAMN05216454_10786</name>
</gene>
<dbReference type="STRING" id="215200.SAMN05216454_10786"/>
<name>A0A1H8I9I7_9FIRM</name>
<protein>
    <submittedName>
        <fullName evidence="3">Malate/lactate/ureidoglycolate dehydrogenase, LDH2 family</fullName>
    </submittedName>
</protein>
<dbReference type="InterPro" id="IPR036111">
    <property type="entry name" value="Mal/L-sulfo/L-lacto_DH-like_sf"/>
</dbReference>
<dbReference type="AlphaFoldDB" id="A0A1H8I9I7"/>
<evidence type="ECO:0000313" key="4">
    <source>
        <dbReference type="Proteomes" id="UP000199512"/>
    </source>
</evidence>
<dbReference type="InterPro" id="IPR043144">
    <property type="entry name" value="Mal/L-sulf/L-lact_DH-like_ah"/>
</dbReference>
<comment type="similarity">
    <text evidence="1">Belongs to the LDH2/MDH2 oxidoreductase family.</text>
</comment>
<dbReference type="PANTHER" id="PTHR11091:SF0">
    <property type="entry name" value="MALATE DEHYDROGENASE"/>
    <property type="match status" value="1"/>
</dbReference>
<dbReference type="InterPro" id="IPR003767">
    <property type="entry name" value="Malate/L-lactate_DH-like"/>
</dbReference>
<sequence length="362" mass="39903">MEIQAIRVNADELTSFCKRAFKKYGFSDKDADTITDVLLAADLYGVDTHGSQRLEMYRKQIQKGFIHVENQPKIAFETPISAVVDGNRAMGQVVGKYAMEIAIEKAKKSGIGLVTVRNSNHYGIASYYSKLACNEGLIGVSMTNSFPVVVPTFGKHPMMGTNPIAVSIPADPVDFNFDVATSVVAYGKVEVRNKKGIELPVGWGINDEGKDAINPMDIINGIAYRTCGLHPLGGSSELFGGHKGFGFSLIVEFLTAILSNGFTSNHSEDDGIAGICHYFMAIDPNLFGDAEQIKSHWNTYLQEVRDSEKAYQQDRIYIHGEKEAEKHQDRLDNGVPILPKTLEEMENLAKQLDMEFGITLPE</sequence>
<dbReference type="Gene3D" id="3.30.1370.60">
    <property type="entry name" value="Hypothetical oxidoreductase yiak, domain 2"/>
    <property type="match status" value="1"/>
</dbReference>
<evidence type="ECO:0000256" key="2">
    <source>
        <dbReference type="ARBA" id="ARBA00023002"/>
    </source>
</evidence>
<dbReference type="Gene3D" id="1.10.1530.10">
    <property type="match status" value="1"/>
</dbReference>
<dbReference type="InterPro" id="IPR043143">
    <property type="entry name" value="Mal/L-sulf/L-lact_DH-like_NADP"/>
</dbReference>
<dbReference type="EMBL" id="FODF01000007">
    <property type="protein sequence ID" value="SEN65054.1"/>
    <property type="molecule type" value="Genomic_DNA"/>
</dbReference>
<dbReference type="Pfam" id="PF02615">
    <property type="entry name" value="Ldh_2"/>
    <property type="match status" value="1"/>
</dbReference>
<dbReference type="GO" id="GO:0016491">
    <property type="term" value="F:oxidoreductase activity"/>
    <property type="evidence" value="ECO:0007669"/>
    <property type="project" value="UniProtKB-KW"/>
</dbReference>
<accession>A0A1H8I9I7</accession>
<keyword evidence="2" id="KW-0560">Oxidoreductase</keyword>
<dbReference type="Proteomes" id="UP000199512">
    <property type="component" value="Unassembled WGS sequence"/>
</dbReference>
<dbReference type="SUPFAM" id="SSF89733">
    <property type="entry name" value="L-sulfolactate dehydrogenase-like"/>
    <property type="match status" value="1"/>
</dbReference>
<organism evidence="3 4">
    <name type="scientific">Peptostreptococcus russellii</name>
    <dbReference type="NCBI Taxonomy" id="215200"/>
    <lineage>
        <taxon>Bacteria</taxon>
        <taxon>Bacillati</taxon>
        <taxon>Bacillota</taxon>
        <taxon>Clostridia</taxon>
        <taxon>Peptostreptococcales</taxon>
        <taxon>Peptostreptococcaceae</taxon>
        <taxon>Peptostreptococcus</taxon>
    </lineage>
</organism>
<evidence type="ECO:0000313" key="3">
    <source>
        <dbReference type="EMBL" id="SEN65054.1"/>
    </source>
</evidence>